<evidence type="ECO:0000256" key="2">
    <source>
        <dbReference type="ARBA" id="ARBA00022723"/>
    </source>
</evidence>
<feature type="binding site" evidence="5">
    <location>
        <position position="313"/>
    </location>
    <ligand>
        <name>Fe cation</name>
        <dbReference type="ChEBI" id="CHEBI:24875"/>
        <note>catalytic</note>
    </ligand>
</feature>
<name>A0A6N2L3Y2_SALVM</name>
<feature type="binding site" evidence="5">
    <location>
        <position position="595"/>
    </location>
    <ligand>
        <name>Fe cation</name>
        <dbReference type="ChEBI" id="CHEBI:24875"/>
        <note>catalytic</note>
    </ligand>
</feature>
<organism evidence="6">
    <name type="scientific">Salix viminalis</name>
    <name type="common">Common osier</name>
    <name type="synonym">Basket willow</name>
    <dbReference type="NCBI Taxonomy" id="40686"/>
    <lineage>
        <taxon>Eukaryota</taxon>
        <taxon>Viridiplantae</taxon>
        <taxon>Streptophyta</taxon>
        <taxon>Embryophyta</taxon>
        <taxon>Tracheophyta</taxon>
        <taxon>Spermatophyta</taxon>
        <taxon>Magnoliopsida</taxon>
        <taxon>eudicotyledons</taxon>
        <taxon>Gunneridae</taxon>
        <taxon>Pentapetalae</taxon>
        <taxon>rosids</taxon>
        <taxon>fabids</taxon>
        <taxon>Malpighiales</taxon>
        <taxon>Salicaceae</taxon>
        <taxon>Saliceae</taxon>
        <taxon>Salix</taxon>
    </lineage>
</organism>
<gene>
    <name evidence="6" type="ORF">SVIM_LOCUS163088</name>
</gene>
<dbReference type="Pfam" id="PF03055">
    <property type="entry name" value="RPE65"/>
    <property type="match status" value="1"/>
</dbReference>
<keyword evidence="3" id="KW-0560">Oxidoreductase</keyword>
<feature type="binding site" evidence="5">
    <location>
        <position position="377"/>
    </location>
    <ligand>
        <name>Fe cation</name>
        <dbReference type="ChEBI" id="CHEBI:24875"/>
        <note>catalytic</note>
    </ligand>
</feature>
<comment type="similarity">
    <text evidence="1">Belongs to the carotenoid oxygenase family.</text>
</comment>
<keyword evidence="2 5" id="KW-0479">Metal-binding</keyword>
<evidence type="ECO:0000256" key="4">
    <source>
        <dbReference type="ARBA" id="ARBA00023004"/>
    </source>
</evidence>
<evidence type="ECO:0008006" key="7">
    <source>
        <dbReference type="Google" id="ProtNLM"/>
    </source>
</evidence>
<proteinExistence type="inferred from homology"/>
<dbReference type="InterPro" id="IPR004294">
    <property type="entry name" value="Carotenoid_Oase"/>
</dbReference>
<evidence type="ECO:0000256" key="5">
    <source>
        <dbReference type="PIRSR" id="PIRSR604294-1"/>
    </source>
</evidence>
<dbReference type="EMBL" id="CAADRP010001001">
    <property type="protein sequence ID" value="VFU34248.1"/>
    <property type="molecule type" value="Genomic_DNA"/>
</dbReference>
<evidence type="ECO:0000256" key="3">
    <source>
        <dbReference type="ARBA" id="ARBA00022964"/>
    </source>
</evidence>
<protein>
    <recommendedName>
        <fullName evidence="7">Carotenoid cleavage dioxygenase</fullName>
    </recommendedName>
</protein>
<dbReference type="PANTHER" id="PTHR10543:SF149">
    <property type="entry name" value="DIOXYGENASE, PUTATIVE-RELATED"/>
    <property type="match status" value="1"/>
</dbReference>
<evidence type="ECO:0000256" key="1">
    <source>
        <dbReference type="ARBA" id="ARBA00006787"/>
    </source>
</evidence>
<dbReference type="GO" id="GO:0016121">
    <property type="term" value="P:carotene catabolic process"/>
    <property type="evidence" value="ECO:0007669"/>
    <property type="project" value="TreeGrafter"/>
</dbReference>
<dbReference type="GO" id="GO:0009570">
    <property type="term" value="C:chloroplast stroma"/>
    <property type="evidence" value="ECO:0007669"/>
    <property type="project" value="TreeGrafter"/>
</dbReference>
<dbReference type="GO" id="GO:0010436">
    <property type="term" value="F:carotenoid dioxygenase activity"/>
    <property type="evidence" value="ECO:0007669"/>
    <property type="project" value="TreeGrafter"/>
</dbReference>
<accession>A0A6N2L3Y2</accession>
<feature type="binding site" evidence="5">
    <location>
        <position position="264"/>
    </location>
    <ligand>
        <name>Fe cation</name>
        <dbReference type="ChEBI" id="CHEBI:24875"/>
        <note>catalytic</note>
    </ligand>
</feature>
<evidence type="ECO:0000313" key="6">
    <source>
        <dbReference type="EMBL" id="VFU34248.1"/>
    </source>
</evidence>
<comment type="cofactor">
    <cofactor evidence="5">
        <name>Fe(2+)</name>
        <dbReference type="ChEBI" id="CHEBI:29033"/>
    </cofactor>
    <text evidence="5">Binds 1 Fe(2+) ion per subunit.</text>
</comment>
<dbReference type="PANTHER" id="PTHR10543">
    <property type="entry name" value="BETA-CAROTENE DIOXYGENASE"/>
    <property type="match status" value="1"/>
</dbReference>
<dbReference type="GO" id="GO:0046872">
    <property type="term" value="F:metal ion binding"/>
    <property type="evidence" value="ECO:0007669"/>
    <property type="project" value="UniProtKB-KW"/>
</dbReference>
<keyword evidence="4 5" id="KW-0408">Iron</keyword>
<reference evidence="6" key="1">
    <citation type="submission" date="2019-03" db="EMBL/GenBank/DDBJ databases">
        <authorList>
            <person name="Mank J."/>
            <person name="Almeida P."/>
        </authorList>
    </citation>
    <scope>NUCLEOTIDE SEQUENCE</scope>
    <source>
        <strain evidence="6">78183</strain>
    </source>
</reference>
<keyword evidence="3" id="KW-0223">Dioxygenase</keyword>
<dbReference type="AlphaFoldDB" id="A0A6N2L3Y2"/>
<sequence length="605" mass="68347">MTNTSALMAFHVNCSVQRRPSLFQNIHRLKTRLSSSYKINGIVQPLLKELKQLPMQLDVSQSIRNASVKLLDALVDSMFQFADQPILSSQSNFAPVDELNEPFVITSIEGKIPDDFPEGPNPLFGGLKSTRSMFGKTGHMWIEGEGMLHALYFDKESDCGNWTVLYNSRHVETETFKLEKKRNKPSFLPAIEGSSPAILTSYLLNMLRFGKVNKDLSNTNVFEHSGKFYSIAENHLPQEIDIFSLQTLGDWDINGAWNRPFTAHPKTAPGTGELVVFGVDAMKPYMEVGVVSADGRRLVHKVDLKLKRCPLSHDMGVTERYNVIIDFPLTIDLHRLIKGGPLIKFDNEDYARIGIMPRYGDVDSVRWFEVEPNCTFHILNCYEEGAEVVVRGCRSLESIISESYGMDLEESEWVSGRLRSKLPPQQSTFSTNDELLFCRFYEWRLNMKTGEVKERNLTGTKFSLEFPMINPSFNGLENKFGYTQIVHEPASISSGMPKFGGLAKLFFDETASKEEEQAEGHIKVEYHEFEGNTFCTGSAFVPKEGGLEEDDGWIITFVHDEDTDTSKVYIIDTSNFTSEPVAKITLPCRVPYGFHGAFMPIPSHD</sequence>